<feature type="domain" description="PKD" evidence="4">
    <location>
        <begin position="721"/>
        <end position="802"/>
    </location>
</feature>
<gene>
    <name evidence="6" type="ORF">FIC82_009375</name>
</gene>
<dbReference type="SUPFAM" id="SSF49785">
    <property type="entry name" value="Galactose-binding domain-like"/>
    <property type="match status" value="2"/>
</dbReference>
<evidence type="ECO:0000256" key="2">
    <source>
        <dbReference type="SAM" id="MobiDB-lite"/>
    </source>
</evidence>
<dbReference type="SUPFAM" id="SSF52317">
    <property type="entry name" value="Class I glutamine amidotransferase-like"/>
    <property type="match status" value="1"/>
</dbReference>
<organism evidence="6 7">
    <name type="scientific">Cellulosimicrobium protaetiae</name>
    <dbReference type="NCBI Taxonomy" id="2587808"/>
    <lineage>
        <taxon>Bacteria</taxon>
        <taxon>Bacillati</taxon>
        <taxon>Actinomycetota</taxon>
        <taxon>Actinomycetes</taxon>
        <taxon>Micrococcales</taxon>
        <taxon>Promicromonosporaceae</taxon>
        <taxon>Cellulosimicrobium</taxon>
    </lineage>
</organism>
<dbReference type="InterPro" id="IPR006584">
    <property type="entry name" value="Cellulose-bd_IV"/>
</dbReference>
<dbReference type="InterPro" id="IPR029062">
    <property type="entry name" value="Class_I_gatase-like"/>
</dbReference>
<dbReference type="Proteomes" id="UP000451354">
    <property type="component" value="Chromosome"/>
</dbReference>
<evidence type="ECO:0000256" key="3">
    <source>
        <dbReference type="SAM" id="SignalP"/>
    </source>
</evidence>
<evidence type="ECO:0000259" key="5">
    <source>
        <dbReference type="PROSITE" id="PS51175"/>
    </source>
</evidence>
<dbReference type="Gene3D" id="3.40.50.880">
    <property type="match status" value="1"/>
</dbReference>
<reference evidence="7" key="1">
    <citation type="journal article" date="2022" name="Int. J. Syst. Evol. Microbiol.">
        <title>Cellulosimicrobium protaetiae sp. nov., isolated from the gut of the larva of Protaetia brevitarsis seulensis.</title>
        <authorList>
            <person name="Le Han H."/>
            <person name="Nguyen T.T.H."/>
            <person name="Li Z."/>
            <person name="Shin N.R."/>
            <person name="Kim S.G."/>
        </authorList>
    </citation>
    <scope>NUCLEOTIDE SEQUENCE [LARGE SCALE GENOMIC DNA]</scope>
    <source>
        <strain evidence="7">BI34</strain>
    </source>
</reference>
<proteinExistence type="predicted"/>
<sequence length="1566" mass="166397">MPTLRRLLSSTTVAVLVGAGALIGPPAAAAVDPPTVPLPAPVEEPAQDEPAARLLVFSKTAAFRHGSIPDGIAAIERIGSERGIEVDATEDAAAFTPENLATYDAVVFMSTTGDVLDDGQQSAFEQYVQSGGGYVGVHAASDTEYTWPWYGELVGAWFSGHPAVQEATVHVEDHTHPSTSHLPTSWERTDEWYNFRENPRGDVHVLMTLDESTYEGGGMGNDHPAAWCQYHEGGRSWYTALGHTPESYVEPEFVEHLTGGLLWATGLEANDCGGTVDANYQKVVLDDDVASPMGLQVAPDGRVFYIERSGILRVIDPESLTTSTAGRLQVHTAQENGLLGIELDPDFADNGWVYLYYSPHGDLIDTPHQRLSRFTVTDGTMEPTSEKILLTVPHQRQECCHSGGYLDFDSAGNLWISIGDDSTPGGAPGGYAPIDERPGQEAADAQRSSGSSNDLRGSLLRITPQDDGTYTVPEGNFIDTEWAAEQDTSLIRPEIYAFGLRNPFRFSVSPDATTVYLGDYGPDAVNADPGKGIDGRVEWNVITRPGFYGWPFCHGGGAYNDYDYATSTSAGPFDCAGGPVNDSPNNTGLQQLPPVIEPMVAYGRSLSDPDVGRGGAPMGGPVYAFDETIESDRQWPRSMADQPFFYEWGQDKIYRLHLDEDGNRADVTPFLASMEFKSPHDMVFGEHDGAMYLIEWGSGFSGDNPDSQIVRIDYTGGNDRPIAKATATPRSGGVPLEVEFSSAGTAHPQGGELTYAWDFGDGATSTEQDPTHTYTQEGDFTAVLTVTDVQGRTGTANVAISAGNTAPEVDVLWPANGTVFTYGDTVEWEVAVDDAEDGSTADGAIDCADVTVELILGHDEHGHPMREASGCSGSFVLEPDSGHTDTDRITYAIEARFTDGGSPQGTVAPLTGRDVVAMQPARKQAEHYSIGTEVRTEETADPSGGALNVGFIRNDSSMRYDDFNFANVESLRFRVAAPNAGSRIEIRQDSADGALLGSVDVPSTGGFQSWGWVEAAVDDPGETFDLFLLFKGPAEGYLLNLNWFDVTGEGAAGGPPVVIPAPTAQVSPAEPTASGWYRDAVTLTITAEGDDAIQYQVGNTGTWVDYDEPVVLEEDGTFDVSYRAVRDGDASNRGQVTLRVDGTTPSTTADLVAGTSGGSFTGDVAVTLEGEDATSGVAATTVRVDGGAEAVYTGPVTVSGAGEHTVEYRSTDTAGNVEEWQAVRFESPSGQVPQITLSEPPLGGVVPFGRAVPYEASMPDAAADCADVRARVVVSDGTRTWRGDPTDGCSGSVTMERPADAGATDRLRYELEVVYARGGHDGEVRNLAQARAAVRLQPARIEAEHADSTVRTEATGDSLGGGLNVGWLRDGATIRYDDVNLRGIDSIRFRMASSSIGGTLELRQGSATGALIGSTPITNTGGGQAYQWFDVPVTDPGETFSLWLVFRATGSHYIANVNLFELVGDGVSVEPGPADLAVTTEAAARCLAGKAYVAVRATNDEAFPVDVTLTTPYGTRTFTDVQPGRSAYQSFATRATSVEAGAVQVSVTGDGRSTEVEVDHAAIACG</sequence>
<feature type="domain" description="CBM6" evidence="5">
    <location>
        <begin position="921"/>
        <end position="1047"/>
    </location>
</feature>
<dbReference type="InterPro" id="IPR058094">
    <property type="entry name" value="Ig-like_OmpL47-like"/>
</dbReference>
<dbReference type="InterPro" id="IPR013783">
    <property type="entry name" value="Ig-like_fold"/>
</dbReference>
<keyword evidence="1 3" id="KW-0732">Signal</keyword>
<evidence type="ECO:0000259" key="4">
    <source>
        <dbReference type="PROSITE" id="PS50093"/>
    </source>
</evidence>
<dbReference type="InterPro" id="IPR011041">
    <property type="entry name" value="Quinoprot_gluc/sorb_DH_b-prop"/>
</dbReference>
<dbReference type="InterPro" id="IPR011042">
    <property type="entry name" value="6-blade_b-propeller_TolB-like"/>
</dbReference>
<dbReference type="RefSeq" id="WP_154798369.1">
    <property type="nucleotide sequence ID" value="NZ_CP052757.1"/>
</dbReference>
<dbReference type="SUPFAM" id="SSF63825">
    <property type="entry name" value="YWTD domain"/>
    <property type="match status" value="1"/>
</dbReference>
<dbReference type="Gene3D" id="2.120.10.30">
    <property type="entry name" value="TolB, C-terminal domain"/>
    <property type="match status" value="1"/>
</dbReference>
<dbReference type="InterPro" id="IPR029010">
    <property type="entry name" value="ThuA-like"/>
</dbReference>
<dbReference type="InterPro" id="IPR012938">
    <property type="entry name" value="Glc/Sorbosone_DH"/>
</dbReference>
<evidence type="ECO:0000313" key="6">
    <source>
        <dbReference type="EMBL" id="QJW36369.1"/>
    </source>
</evidence>
<dbReference type="KEGG" id="cprt:FIC82_009375"/>
<dbReference type="Pfam" id="PF18911">
    <property type="entry name" value="PKD_4"/>
    <property type="match status" value="1"/>
</dbReference>
<dbReference type="GO" id="GO:0030246">
    <property type="term" value="F:carbohydrate binding"/>
    <property type="evidence" value="ECO:0007669"/>
    <property type="project" value="InterPro"/>
</dbReference>
<dbReference type="InterPro" id="IPR022409">
    <property type="entry name" value="PKD/Chitinase_dom"/>
</dbReference>
<evidence type="ECO:0000256" key="1">
    <source>
        <dbReference type="ARBA" id="ARBA00022729"/>
    </source>
</evidence>
<feature type="chain" id="PRO_5039289031" evidence="3">
    <location>
        <begin position="30"/>
        <end position="1566"/>
    </location>
</feature>
<accession>A0A6M5UI91</accession>
<dbReference type="InterPro" id="IPR008979">
    <property type="entry name" value="Galactose-bd-like_sf"/>
</dbReference>
<evidence type="ECO:0000313" key="7">
    <source>
        <dbReference type="Proteomes" id="UP000451354"/>
    </source>
</evidence>
<dbReference type="SMART" id="SM00606">
    <property type="entry name" value="CBD_IV"/>
    <property type="match status" value="2"/>
</dbReference>
<feature type="compositionally biased region" description="Polar residues" evidence="2">
    <location>
        <begin position="446"/>
        <end position="455"/>
    </location>
</feature>
<dbReference type="PANTHER" id="PTHR40469">
    <property type="entry name" value="SECRETED GLYCOSYL HYDROLASE"/>
    <property type="match status" value="1"/>
</dbReference>
<dbReference type="Pfam" id="PF06283">
    <property type="entry name" value="ThuA"/>
    <property type="match status" value="1"/>
</dbReference>
<dbReference type="InterPro" id="IPR035986">
    <property type="entry name" value="PKD_dom_sf"/>
</dbReference>
<dbReference type="Gene3D" id="2.60.40.10">
    <property type="entry name" value="Immunoglobulins"/>
    <property type="match status" value="1"/>
</dbReference>
<dbReference type="NCBIfam" id="NF047446">
    <property type="entry name" value="barrel_OmpL47"/>
    <property type="match status" value="1"/>
</dbReference>
<dbReference type="CDD" id="cd04084">
    <property type="entry name" value="CBM6_xylanase-like"/>
    <property type="match status" value="2"/>
</dbReference>
<dbReference type="GO" id="GO:0005975">
    <property type="term" value="P:carbohydrate metabolic process"/>
    <property type="evidence" value="ECO:0007669"/>
    <property type="project" value="UniProtKB-ARBA"/>
</dbReference>
<dbReference type="Gene3D" id="2.60.120.260">
    <property type="entry name" value="Galactose-binding domain-like"/>
    <property type="match status" value="2"/>
</dbReference>
<dbReference type="Pfam" id="PF03422">
    <property type="entry name" value="CBM_6"/>
    <property type="match status" value="2"/>
</dbReference>
<dbReference type="InterPro" id="IPR005084">
    <property type="entry name" value="CBM6"/>
</dbReference>
<dbReference type="SUPFAM" id="SSF50952">
    <property type="entry name" value="Soluble quinoprotein glucose dehydrogenase"/>
    <property type="match status" value="1"/>
</dbReference>
<dbReference type="Gene3D" id="3.30.1920.20">
    <property type="match status" value="1"/>
</dbReference>
<dbReference type="PANTHER" id="PTHR40469:SF2">
    <property type="entry name" value="GALACTOSE-BINDING DOMAIN-LIKE SUPERFAMILY PROTEIN"/>
    <property type="match status" value="1"/>
</dbReference>
<dbReference type="Pfam" id="PF07995">
    <property type="entry name" value="GSDH"/>
    <property type="match status" value="1"/>
</dbReference>
<keyword evidence="7" id="KW-1185">Reference proteome</keyword>
<feature type="region of interest" description="Disordered" evidence="2">
    <location>
        <begin position="425"/>
        <end position="457"/>
    </location>
</feature>
<dbReference type="PROSITE" id="PS51175">
    <property type="entry name" value="CBM6"/>
    <property type="match status" value="2"/>
</dbReference>
<protein>
    <submittedName>
        <fullName evidence="6">Carbohydrate-binding protein</fullName>
    </submittedName>
</protein>
<feature type="signal peptide" evidence="3">
    <location>
        <begin position="1"/>
        <end position="29"/>
    </location>
</feature>
<dbReference type="OrthoDB" id="6402258at2"/>
<dbReference type="InterPro" id="IPR000601">
    <property type="entry name" value="PKD_dom"/>
</dbReference>
<dbReference type="SUPFAM" id="SSF49299">
    <property type="entry name" value="PKD domain"/>
    <property type="match status" value="1"/>
</dbReference>
<dbReference type="CDD" id="cd00146">
    <property type="entry name" value="PKD"/>
    <property type="match status" value="1"/>
</dbReference>
<dbReference type="EMBL" id="CP052757">
    <property type="protein sequence ID" value="QJW36369.1"/>
    <property type="molecule type" value="Genomic_DNA"/>
</dbReference>
<dbReference type="PROSITE" id="PS50093">
    <property type="entry name" value="PKD"/>
    <property type="match status" value="1"/>
</dbReference>
<feature type="domain" description="CBM6" evidence="5">
    <location>
        <begin position="1339"/>
        <end position="1463"/>
    </location>
</feature>
<name>A0A6M5UI91_9MICO</name>
<dbReference type="SMART" id="SM00089">
    <property type="entry name" value="PKD"/>
    <property type="match status" value="1"/>
</dbReference>